<dbReference type="Pfam" id="PF07358">
    <property type="entry name" value="DUF1482"/>
    <property type="match status" value="1"/>
</dbReference>
<dbReference type="EMBL" id="JAWXRD010000040">
    <property type="protein sequence ID" value="MDX6042638.1"/>
    <property type="molecule type" value="Genomic_DNA"/>
</dbReference>
<protein>
    <submittedName>
        <fullName evidence="1">DUF1482 family protein</fullName>
    </submittedName>
</protein>
<evidence type="ECO:0000313" key="2">
    <source>
        <dbReference type="Proteomes" id="UP001275664"/>
    </source>
</evidence>
<organism evidence="1 2">
    <name type="scientific">Scandinavium lactucae</name>
    <dbReference type="NCBI Taxonomy" id="3095028"/>
    <lineage>
        <taxon>Bacteria</taxon>
        <taxon>Pseudomonadati</taxon>
        <taxon>Pseudomonadota</taxon>
        <taxon>Gammaproteobacteria</taxon>
        <taxon>Enterobacterales</taxon>
        <taxon>Enterobacteriaceae</taxon>
        <taxon>Scandinavium</taxon>
    </lineage>
</organism>
<comment type="caution">
    <text evidence="1">The sequence shown here is derived from an EMBL/GenBank/DDBJ whole genome shotgun (WGS) entry which is preliminary data.</text>
</comment>
<dbReference type="Proteomes" id="UP001275664">
    <property type="component" value="Unassembled WGS sequence"/>
</dbReference>
<evidence type="ECO:0000313" key="1">
    <source>
        <dbReference type="EMBL" id="MDX6042638.1"/>
    </source>
</evidence>
<reference evidence="1 2" key="1">
    <citation type="submission" date="2023-11" db="EMBL/GenBank/DDBJ databases">
        <title>Scandinavium wanjuensis sp. nov., isolated from lettuce South Korea.</title>
        <authorList>
            <person name="Park J."/>
            <person name="Park S."/>
            <person name="Oh K.K."/>
            <person name="Cho G.S."/>
            <person name="Franz C.M.A.P."/>
        </authorList>
    </citation>
    <scope>NUCLEOTIDE SEQUENCE [LARGE SCALE GENOMIC DNA]</scope>
    <source>
        <strain evidence="1 2">V105_6</strain>
    </source>
</reference>
<dbReference type="RefSeq" id="WP_319786995.1">
    <property type="nucleotide sequence ID" value="NZ_JAWXRD010000040.1"/>
</dbReference>
<dbReference type="InterPro" id="IPR009954">
    <property type="entry name" value="DUF1482"/>
</dbReference>
<gene>
    <name evidence="1" type="ORF">SIK69_20820</name>
</gene>
<keyword evidence="2" id="KW-1185">Reference proteome</keyword>
<accession>A0ABU4QWK3</accession>
<sequence length="40" mass="4294">MSLLFALIVTVCALTGEYSDIILGVYQTESGCDSSQRTAH</sequence>
<name>A0ABU4QWK3_9ENTR</name>
<proteinExistence type="predicted"/>